<evidence type="ECO:0000313" key="2">
    <source>
        <dbReference type="Proteomes" id="UP000268094"/>
    </source>
</evidence>
<proteinExistence type="predicted"/>
<dbReference type="RefSeq" id="WP_120543896.1">
    <property type="nucleotide sequence ID" value="NZ_RAVZ01000252.1"/>
</dbReference>
<sequence>MPTLRLYLENARDYVLDTAERYDPRAPLEARIEAFRVYSLALKMVAYARLLLESDVEGFFVNLYRVAANGLQLLRVVREEPQGTGRIPASSNDGLLAALVTAPALAGELATLSARERLPPEYEDEFLGAFFLQEAIRPRAPGEPPADLESISDRLEQAWEKETPHARALRALARRDWAGFDLAFHAWNQEAAAALDRTAEAAGAPWSLGLTRHVWLEGLAVLNLAEHQGCPLAPAVRPKIPGLLLRARPVLVGVNPLILGASRPGDEDL</sequence>
<dbReference type="AlphaFoldDB" id="A0A3A8I6L9"/>
<evidence type="ECO:0000313" key="1">
    <source>
        <dbReference type="EMBL" id="RKG79059.1"/>
    </source>
</evidence>
<keyword evidence="2" id="KW-1185">Reference proteome</keyword>
<reference evidence="2" key="1">
    <citation type="submission" date="2018-09" db="EMBL/GenBank/DDBJ databases">
        <authorList>
            <person name="Livingstone P.G."/>
            <person name="Whitworth D.E."/>
        </authorList>
    </citation>
    <scope>NUCLEOTIDE SEQUENCE [LARGE SCALE GENOMIC DNA]</scope>
    <source>
        <strain evidence="2">CA054A</strain>
    </source>
</reference>
<organism evidence="1 2">
    <name type="scientific">Corallococcus terminator</name>
    <dbReference type="NCBI Taxonomy" id="2316733"/>
    <lineage>
        <taxon>Bacteria</taxon>
        <taxon>Pseudomonadati</taxon>
        <taxon>Myxococcota</taxon>
        <taxon>Myxococcia</taxon>
        <taxon>Myxococcales</taxon>
        <taxon>Cystobacterineae</taxon>
        <taxon>Myxococcaceae</taxon>
        <taxon>Corallococcus</taxon>
    </lineage>
</organism>
<accession>A0A3A8I6L9</accession>
<dbReference type="Proteomes" id="UP000268094">
    <property type="component" value="Unassembled WGS sequence"/>
</dbReference>
<protein>
    <submittedName>
        <fullName evidence="1">Uncharacterized protein</fullName>
    </submittedName>
</protein>
<gene>
    <name evidence="1" type="ORF">D7V88_29185</name>
</gene>
<dbReference type="OrthoDB" id="5515905at2"/>
<dbReference type="EMBL" id="RAVZ01000252">
    <property type="protein sequence ID" value="RKG79059.1"/>
    <property type="molecule type" value="Genomic_DNA"/>
</dbReference>
<name>A0A3A8I6L9_9BACT</name>
<comment type="caution">
    <text evidence="1">The sequence shown here is derived from an EMBL/GenBank/DDBJ whole genome shotgun (WGS) entry which is preliminary data.</text>
</comment>